<proteinExistence type="predicted"/>
<name>A0A9N9I6T3_9GLOM</name>
<sequence length="346" mass="40295">MSTNQSFTIAFKLEIISYTKTTSNCKAFLYYNINRKCVQEWRKQKEEFEKIKNSKGLNIEQPTLEKELLEYIKKRKEEKGVVTTSMIIKKAKSLGKVMNITDTKFSHSWAECFKQQHKLVKRVWTQIAQKIPEDLPLIIKDFFKTSCEKMHTIEKKFIISFDETPMWFDMLQNSTINFKDTSAVPSGTITEDLMIFTYILQAVRARPNGFFKSKSIIFVDTYCSYNCGDVIKALNAKGIWILDSDSSEDDKMSQCLQTIVKNHLNELLIENTYLGEKLNYDNSEPDNELGNDGPDYYELDNTKPDNSKLNDKVNDELGDIEPDYYDENFVDLDSYEEIQNKVIEID</sequence>
<keyword evidence="4" id="KW-1185">Reference proteome</keyword>
<organism evidence="3 4">
    <name type="scientific">Dentiscutata erythropus</name>
    <dbReference type="NCBI Taxonomy" id="1348616"/>
    <lineage>
        <taxon>Eukaryota</taxon>
        <taxon>Fungi</taxon>
        <taxon>Fungi incertae sedis</taxon>
        <taxon>Mucoromycota</taxon>
        <taxon>Glomeromycotina</taxon>
        <taxon>Glomeromycetes</taxon>
        <taxon>Diversisporales</taxon>
        <taxon>Gigasporaceae</taxon>
        <taxon>Dentiscutata</taxon>
    </lineage>
</organism>
<accession>A0A9N9I6T3</accession>
<comment type="caution">
    <text evidence="3">The sequence shown here is derived from an EMBL/GenBank/DDBJ whole genome shotgun (WGS) entry which is preliminary data.</text>
</comment>
<dbReference type="GO" id="GO:0003677">
    <property type="term" value="F:DNA binding"/>
    <property type="evidence" value="ECO:0007669"/>
    <property type="project" value="UniProtKB-KW"/>
</dbReference>
<keyword evidence="1" id="KW-0238">DNA-binding</keyword>
<dbReference type="Gene3D" id="1.10.10.60">
    <property type="entry name" value="Homeodomain-like"/>
    <property type="match status" value="2"/>
</dbReference>
<evidence type="ECO:0000259" key="2">
    <source>
        <dbReference type="PROSITE" id="PS51253"/>
    </source>
</evidence>
<dbReference type="SUPFAM" id="SSF46689">
    <property type="entry name" value="Homeodomain-like"/>
    <property type="match status" value="1"/>
</dbReference>
<dbReference type="Pfam" id="PF03221">
    <property type="entry name" value="HTH_Tnp_Tc5"/>
    <property type="match status" value="1"/>
</dbReference>
<dbReference type="PROSITE" id="PS51253">
    <property type="entry name" value="HTH_CENPB"/>
    <property type="match status" value="1"/>
</dbReference>
<dbReference type="OrthoDB" id="2427847at2759"/>
<gene>
    <name evidence="3" type="ORF">DERYTH_LOCUS14474</name>
</gene>
<dbReference type="InterPro" id="IPR018586">
    <property type="entry name" value="Brinker_DNA-bd"/>
</dbReference>
<evidence type="ECO:0000313" key="4">
    <source>
        <dbReference type="Proteomes" id="UP000789405"/>
    </source>
</evidence>
<protein>
    <submittedName>
        <fullName evidence="3">22032_t:CDS:1</fullName>
    </submittedName>
</protein>
<dbReference type="InterPro" id="IPR009057">
    <property type="entry name" value="Homeodomain-like_sf"/>
</dbReference>
<evidence type="ECO:0000256" key="1">
    <source>
        <dbReference type="ARBA" id="ARBA00023125"/>
    </source>
</evidence>
<reference evidence="3" key="1">
    <citation type="submission" date="2021-06" db="EMBL/GenBank/DDBJ databases">
        <authorList>
            <person name="Kallberg Y."/>
            <person name="Tangrot J."/>
            <person name="Rosling A."/>
        </authorList>
    </citation>
    <scope>NUCLEOTIDE SEQUENCE</scope>
    <source>
        <strain evidence="3">MA453B</strain>
    </source>
</reference>
<dbReference type="Pfam" id="PF09607">
    <property type="entry name" value="BrkDBD"/>
    <property type="match status" value="1"/>
</dbReference>
<dbReference type="InterPro" id="IPR006600">
    <property type="entry name" value="HTH_CenpB_DNA-bd_dom"/>
</dbReference>
<dbReference type="EMBL" id="CAJVPY010010940">
    <property type="protein sequence ID" value="CAG8723030.1"/>
    <property type="molecule type" value="Genomic_DNA"/>
</dbReference>
<evidence type="ECO:0000313" key="3">
    <source>
        <dbReference type="EMBL" id="CAG8723030.1"/>
    </source>
</evidence>
<dbReference type="Proteomes" id="UP000789405">
    <property type="component" value="Unassembled WGS sequence"/>
</dbReference>
<feature type="domain" description="HTH CENPB-type" evidence="2">
    <location>
        <begin position="52"/>
        <end position="123"/>
    </location>
</feature>
<dbReference type="SMART" id="SM00674">
    <property type="entry name" value="CENPB"/>
    <property type="match status" value="1"/>
</dbReference>
<dbReference type="AlphaFoldDB" id="A0A9N9I6T3"/>